<dbReference type="GO" id="GO:0001669">
    <property type="term" value="C:acrosomal vesicle"/>
    <property type="evidence" value="ECO:0007669"/>
    <property type="project" value="TreeGrafter"/>
</dbReference>
<dbReference type="PANTHER" id="PTHR21074">
    <property type="entry name" value="IQ AND UBIQUITIN-LIKE DOMAIN-CONTAINING PROTEIN"/>
    <property type="match status" value="1"/>
</dbReference>
<dbReference type="Proteomes" id="UP000792457">
    <property type="component" value="Unassembled WGS sequence"/>
</dbReference>
<keyword evidence="3" id="KW-1185">Reference proteome</keyword>
<feature type="non-terminal residue" evidence="2">
    <location>
        <position position="1"/>
    </location>
</feature>
<comment type="caution">
    <text evidence="2">The sequence shown here is derived from an EMBL/GenBank/DDBJ whole genome shotgun (WGS) entry which is preliminary data.</text>
</comment>
<dbReference type="GO" id="GO:0060271">
    <property type="term" value="P:cilium assembly"/>
    <property type="evidence" value="ECO:0007669"/>
    <property type="project" value="TreeGrafter"/>
</dbReference>
<proteinExistence type="predicted"/>
<dbReference type="PROSITE" id="PS50096">
    <property type="entry name" value="IQ"/>
    <property type="match status" value="1"/>
</dbReference>
<sequence length="524" mass="62757">SYLTVELNYISLNLYKLELTFHKRCNLFVDTMEHLKIEVIDDRWKKPYLGGYRNLKNVKEYHHATVMTNFFPRSYVMQGELIERTTQTIWNEKSELLDTSVTVSTQTPVKGLHLLEENRQYIFPRPYSDVKDSTDEILKIQRWWRNWLKRKQILSFLEIIRGVNKNWDEKTKTIQEEKKKLRAKLDLPIENMTTEEEFEHAYSMIEMEKNRLTKLAKASYIGHLLTLAYLYIVLQEIELIRKVEVRRRYVKEERKLKSHLSTLKQLSKPRTWVNKNGKLLSMETSLEQEFIKWEDLFRRLIDCDQDIEKRKEVLRNAYDMLETHNEDDVKHLKEMITKELKLLDVGMTVKSVEIQHKLIELHLFDYLECYALKLRPGLQEKKISLLKFRNRFCAKCGKVQPEDSFHVDTRTKDLDTCKNCRKLENISRKRLDFTVYSFILKSLRSNEVQQCCTTPTVFIMQVDDIYYLINSIWQARSILSNATVLEDLRLCRFDNSIDWSPWNCLLLTHEEMLTHSLVVNPYED</sequence>
<dbReference type="InterPro" id="IPR037695">
    <property type="entry name" value="IQUB"/>
</dbReference>
<dbReference type="Pfam" id="PF25805">
    <property type="entry name" value="IQUB"/>
    <property type="match status" value="1"/>
</dbReference>
<dbReference type="GO" id="GO:0031514">
    <property type="term" value="C:motile cilium"/>
    <property type="evidence" value="ECO:0007669"/>
    <property type="project" value="TreeGrafter"/>
</dbReference>
<dbReference type="EMBL" id="KZ308160">
    <property type="protein sequence ID" value="KAG8223437.1"/>
    <property type="molecule type" value="Genomic_DNA"/>
</dbReference>
<accession>A0A8K0JX01</accession>
<dbReference type="OrthoDB" id="10265862at2759"/>
<protein>
    <recommendedName>
        <fullName evidence="1">IQ motif and ubiquitin-like domain-containing protein</fullName>
    </recommendedName>
</protein>
<reference evidence="2" key="2">
    <citation type="submission" date="2017-10" db="EMBL/GenBank/DDBJ databases">
        <title>Ladona fulva Genome sequencing and assembly.</title>
        <authorList>
            <person name="Murali S."/>
            <person name="Richards S."/>
            <person name="Bandaranaike D."/>
            <person name="Bellair M."/>
            <person name="Blankenburg K."/>
            <person name="Chao H."/>
            <person name="Dinh H."/>
            <person name="Doddapaneni H."/>
            <person name="Dugan-Rocha S."/>
            <person name="Elkadiri S."/>
            <person name="Gnanaolivu R."/>
            <person name="Hernandez B."/>
            <person name="Skinner E."/>
            <person name="Javaid M."/>
            <person name="Lee S."/>
            <person name="Li M."/>
            <person name="Ming W."/>
            <person name="Munidasa M."/>
            <person name="Muniz J."/>
            <person name="Nguyen L."/>
            <person name="Hughes D."/>
            <person name="Osuji N."/>
            <person name="Pu L.-L."/>
            <person name="Puazo M."/>
            <person name="Qu C."/>
            <person name="Quiroz J."/>
            <person name="Raj R."/>
            <person name="Weissenberger G."/>
            <person name="Xin Y."/>
            <person name="Zou X."/>
            <person name="Han Y."/>
            <person name="Worley K."/>
            <person name="Muzny D."/>
            <person name="Gibbs R."/>
        </authorList>
    </citation>
    <scope>NUCLEOTIDE SEQUENCE</scope>
    <source>
        <strain evidence="2">Sampled in the wild</strain>
    </source>
</reference>
<dbReference type="PANTHER" id="PTHR21074:SF0">
    <property type="entry name" value="IQ AND UBIQUITIN-LIKE DOMAIN-CONTAINING PROTEIN"/>
    <property type="match status" value="1"/>
</dbReference>
<evidence type="ECO:0000259" key="1">
    <source>
        <dbReference type="Pfam" id="PF25805"/>
    </source>
</evidence>
<dbReference type="GO" id="GO:0030317">
    <property type="term" value="P:flagellated sperm motility"/>
    <property type="evidence" value="ECO:0007669"/>
    <property type="project" value="TreeGrafter"/>
</dbReference>
<gene>
    <name evidence="2" type="ORF">J437_LFUL005265</name>
</gene>
<dbReference type="AlphaFoldDB" id="A0A8K0JX01"/>
<evidence type="ECO:0000313" key="3">
    <source>
        <dbReference type="Proteomes" id="UP000792457"/>
    </source>
</evidence>
<dbReference type="InterPro" id="IPR057887">
    <property type="entry name" value="IQUB_helical"/>
</dbReference>
<reference evidence="2" key="1">
    <citation type="submission" date="2013-04" db="EMBL/GenBank/DDBJ databases">
        <authorList>
            <person name="Qu J."/>
            <person name="Murali S.C."/>
            <person name="Bandaranaike D."/>
            <person name="Bellair M."/>
            <person name="Blankenburg K."/>
            <person name="Chao H."/>
            <person name="Dinh H."/>
            <person name="Doddapaneni H."/>
            <person name="Downs B."/>
            <person name="Dugan-Rocha S."/>
            <person name="Elkadiri S."/>
            <person name="Gnanaolivu R.D."/>
            <person name="Hernandez B."/>
            <person name="Javaid M."/>
            <person name="Jayaseelan J.C."/>
            <person name="Lee S."/>
            <person name="Li M."/>
            <person name="Ming W."/>
            <person name="Munidasa M."/>
            <person name="Muniz J."/>
            <person name="Nguyen L."/>
            <person name="Ongeri F."/>
            <person name="Osuji N."/>
            <person name="Pu L.-L."/>
            <person name="Puazo M."/>
            <person name="Qu C."/>
            <person name="Quiroz J."/>
            <person name="Raj R."/>
            <person name="Weissenberger G."/>
            <person name="Xin Y."/>
            <person name="Zou X."/>
            <person name="Han Y."/>
            <person name="Richards S."/>
            <person name="Worley K."/>
            <person name="Muzny D."/>
            <person name="Gibbs R."/>
        </authorList>
    </citation>
    <scope>NUCLEOTIDE SEQUENCE</scope>
    <source>
        <strain evidence="2">Sampled in the wild</strain>
    </source>
</reference>
<name>A0A8K0JX01_LADFU</name>
<feature type="domain" description="IQ motif and ubiquitin-like" evidence="1">
    <location>
        <begin position="253"/>
        <end position="368"/>
    </location>
</feature>
<organism evidence="2 3">
    <name type="scientific">Ladona fulva</name>
    <name type="common">Scarce chaser dragonfly</name>
    <name type="synonym">Libellula fulva</name>
    <dbReference type="NCBI Taxonomy" id="123851"/>
    <lineage>
        <taxon>Eukaryota</taxon>
        <taxon>Metazoa</taxon>
        <taxon>Ecdysozoa</taxon>
        <taxon>Arthropoda</taxon>
        <taxon>Hexapoda</taxon>
        <taxon>Insecta</taxon>
        <taxon>Pterygota</taxon>
        <taxon>Palaeoptera</taxon>
        <taxon>Odonata</taxon>
        <taxon>Epiprocta</taxon>
        <taxon>Anisoptera</taxon>
        <taxon>Libelluloidea</taxon>
        <taxon>Libellulidae</taxon>
        <taxon>Ladona</taxon>
    </lineage>
</organism>
<evidence type="ECO:0000313" key="2">
    <source>
        <dbReference type="EMBL" id="KAG8223437.1"/>
    </source>
</evidence>